<dbReference type="EMBL" id="JACTNZ010000003">
    <property type="protein sequence ID" value="KAG5557273.1"/>
    <property type="molecule type" value="Genomic_DNA"/>
</dbReference>
<evidence type="ECO:0000313" key="1">
    <source>
        <dbReference type="EMBL" id="KAG5557273.1"/>
    </source>
</evidence>
<reference evidence="1" key="1">
    <citation type="submission" date="2020-08" db="EMBL/GenBank/DDBJ databases">
        <title>Plant Genome Project.</title>
        <authorList>
            <person name="Zhang R.-G."/>
        </authorList>
    </citation>
    <scope>NUCLEOTIDE SEQUENCE</scope>
    <source>
        <strain evidence="1">WSP0</strain>
        <tissue evidence="1">Leaf</tissue>
    </source>
</reference>
<keyword evidence="2" id="KW-1185">Reference proteome</keyword>
<sequence>MAPVVASLLGLGDFRFWWWSLMGRVTLVGVTGDGVAGVDCVWVKSHVVTALSTLDRVWEIFQMVLFGGRSFVRSPFLGRPNGESPVVVVVVVDDSVGCRR</sequence>
<evidence type="ECO:0000313" key="2">
    <source>
        <dbReference type="Proteomes" id="UP000823749"/>
    </source>
</evidence>
<protein>
    <recommendedName>
        <fullName evidence="3">Secreted protein</fullName>
    </recommendedName>
</protein>
<organism evidence="1 2">
    <name type="scientific">Rhododendron griersonianum</name>
    <dbReference type="NCBI Taxonomy" id="479676"/>
    <lineage>
        <taxon>Eukaryota</taxon>
        <taxon>Viridiplantae</taxon>
        <taxon>Streptophyta</taxon>
        <taxon>Embryophyta</taxon>
        <taxon>Tracheophyta</taxon>
        <taxon>Spermatophyta</taxon>
        <taxon>Magnoliopsida</taxon>
        <taxon>eudicotyledons</taxon>
        <taxon>Gunneridae</taxon>
        <taxon>Pentapetalae</taxon>
        <taxon>asterids</taxon>
        <taxon>Ericales</taxon>
        <taxon>Ericaceae</taxon>
        <taxon>Ericoideae</taxon>
        <taxon>Rhodoreae</taxon>
        <taxon>Rhododendron</taxon>
    </lineage>
</organism>
<gene>
    <name evidence="1" type="ORF">RHGRI_007515</name>
</gene>
<comment type="caution">
    <text evidence="1">The sequence shown here is derived from an EMBL/GenBank/DDBJ whole genome shotgun (WGS) entry which is preliminary data.</text>
</comment>
<evidence type="ECO:0008006" key="3">
    <source>
        <dbReference type="Google" id="ProtNLM"/>
    </source>
</evidence>
<accession>A0AAV6KX30</accession>
<proteinExistence type="predicted"/>
<dbReference type="AlphaFoldDB" id="A0AAV6KX30"/>
<dbReference type="Proteomes" id="UP000823749">
    <property type="component" value="Chromosome 3"/>
</dbReference>
<name>A0AAV6KX30_9ERIC</name>